<proteinExistence type="predicted"/>
<organism evidence="4">
    <name type="scientific">Burkholderia cenocepacia</name>
    <dbReference type="NCBI Taxonomy" id="95486"/>
    <lineage>
        <taxon>Bacteria</taxon>
        <taxon>Pseudomonadati</taxon>
        <taxon>Pseudomonadota</taxon>
        <taxon>Betaproteobacteria</taxon>
        <taxon>Burkholderiales</taxon>
        <taxon>Burkholderiaceae</taxon>
        <taxon>Burkholderia</taxon>
        <taxon>Burkholderia cepacia complex</taxon>
    </lineage>
</organism>
<name>A0A071MMH8_9BURK</name>
<dbReference type="GO" id="GO:0016616">
    <property type="term" value="F:oxidoreductase activity, acting on the CH-OH group of donors, NAD or NADP as acceptor"/>
    <property type="evidence" value="ECO:0007669"/>
    <property type="project" value="UniProtKB-ARBA"/>
</dbReference>
<sequence>MKILFYSPHQEAGAWRDEIAHALPEAELRAWQPGDTAAADYALVWRAPREFFAPRDGLRAIFNLGAGVDALLALERAHPGTLPAHVPLVRLEDSGMARQMVEYVTHAVLRYLRRFDEYDALQRERRWQPLDPHPRASFTVAVLGLGVLGTQVARALAALGLPVRGYSRSAKQLDGMTTFAGDGAFDACIDGAKVLVNLLPSTPDTDGILSARAFARLAPGAYVVNVARGAHLVEADLLDALASGRIAAATLDVFQHEPLPEDHPFWHTPRITITPHSSAETLRAEAVEQIAGKIRAFERGERVSGVVDYARGY</sequence>
<feature type="domain" description="D-isomer specific 2-hydroxyacid dehydrogenase NAD-binding" evidence="3">
    <location>
        <begin position="107"/>
        <end position="277"/>
    </location>
</feature>
<dbReference type="OrthoDB" id="9787219at2"/>
<dbReference type="Pfam" id="PF02826">
    <property type="entry name" value="2-Hacid_dh_C"/>
    <property type="match status" value="1"/>
</dbReference>
<dbReference type="PROSITE" id="PS00671">
    <property type="entry name" value="D_2_HYDROXYACID_DH_3"/>
    <property type="match status" value="1"/>
</dbReference>
<reference evidence="4" key="1">
    <citation type="submission" date="2014-04" db="EMBL/GenBank/DDBJ databases">
        <title>In planta biocontrol of soil-borne Fusarium wilt of banana through a plant endophytic bacterium, Burkholderia cenocepacia 869T2.</title>
        <authorList>
            <person name="Ho Y.-N."/>
            <person name="Chiang H.-M."/>
            <person name="Chao C.-P."/>
            <person name="Su C.-C."/>
            <person name="Hsu H.-F."/>
            <person name="Guo C.-T."/>
            <person name="Hsieh J.-L."/>
            <person name="Huang C.-C."/>
        </authorList>
    </citation>
    <scope>NUCLEOTIDE SEQUENCE [LARGE SCALE GENOMIC DNA]</scope>
    <source>
        <strain evidence="4">869T2</strain>
    </source>
</reference>
<keyword evidence="1" id="KW-0560">Oxidoreductase</keyword>
<accession>A0A071MMH8</accession>
<dbReference type="EMBL" id="JJOA01000016">
    <property type="protein sequence ID" value="KEA57716.1"/>
    <property type="molecule type" value="Genomic_DNA"/>
</dbReference>
<evidence type="ECO:0000313" key="4">
    <source>
        <dbReference type="EMBL" id="KEA57716.1"/>
    </source>
</evidence>
<dbReference type="SUPFAM" id="SSF51735">
    <property type="entry name" value="NAD(P)-binding Rossmann-fold domains"/>
    <property type="match status" value="1"/>
</dbReference>
<evidence type="ECO:0000256" key="1">
    <source>
        <dbReference type="ARBA" id="ARBA00023002"/>
    </source>
</evidence>
<dbReference type="PANTHER" id="PTHR43333">
    <property type="entry name" value="2-HACID_DH_C DOMAIN-CONTAINING PROTEIN"/>
    <property type="match status" value="1"/>
</dbReference>
<dbReference type="CDD" id="cd12164">
    <property type="entry name" value="GDH_like_2"/>
    <property type="match status" value="1"/>
</dbReference>
<protein>
    <submittedName>
        <fullName evidence="4">Glyoxylate reductase</fullName>
    </submittedName>
</protein>
<gene>
    <name evidence="4" type="ORF">DT99_19860</name>
</gene>
<keyword evidence="2" id="KW-0520">NAD</keyword>
<dbReference type="InterPro" id="IPR029753">
    <property type="entry name" value="D-isomer_DH_CS"/>
</dbReference>
<comment type="caution">
    <text evidence="4">The sequence shown here is derived from an EMBL/GenBank/DDBJ whole genome shotgun (WGS) entry which is preliminary data.</text>
</comment>
<dbReference type="InterPro" id="IPR006140">
    <property type="entry name" value="D-isomer_DH_NAD-bd"/>
</dbReference>
<dbReference type="InterPro" id="IPR036291">
    <property type="entry name" value="NAD(P)-bd_dom_sf"/>
</dbReference>
<evidence type="ECO:0000259" key="3">
    <source>
        <dbReference type="Pfam" id="PF02826"/>
    </source>
</evidence>
<dbReference type="PANTHER" id="PTHR43333:SF1">
    <property type="entry name" value="D-ISOMER SPECIFIC 2-HYDROXYACID DEHYDROGENASE NAD-BINDING DOMAIN-CONTAINING PROTEIN"/>
    <property type="match status" value="1"/>
</dbReference>
<dbReference type="Gene3D" id="3.40.50.720">
    <property type="entry name" value="NAD(P)-binding Rossmann-like Domain"/>
    <property type="match status" value="2"/>
</dbReference>
<evidence type="ECO:0000256" key="2">
    <source>
        <dbReference type="ARBA" id="ARBA00023027"/>
    </source>
</evidence>
<dbReference type="AlphaFoldDB" id="A0A071MMH8"/>
<dbReference type="GO" id="GO:0051287">
    <property type="term" value="F:NAD binding"/>
    <property type="evidence" value="ECO:0007669"/>
    <property type="project" value="InterPro"/>
</dbReference>